<evidence type="ECO:0000313" key="3">
    <source>
        <dbReference type="Proteomes" id="UP000518887"/>
    </source>
</evidence>
<dbReference type="PROSITE" id="PS51257">
    <property type="entry name" value="PROKAR_LIPOPROTEIN"/>
    <property type="match status" value="1"/>
</dbReference>
<proteinExistence type="predicted"/>
<dbReference type="Proteomes" id="UP000518887">
    <property type="component" value="Unassembled WGS sequence"/>
</dbReference>
<dbReference type="EMBL" id="JACHFQ010000010">
    <property type="protein sequence ID" value="MBB5227309.1"/>
    <property type="molecule type" value="Genomic_DNA"/>
</dbReference>
<evidence type="ECO:0008006" key="4">
    <source>
        <dbReference type="Google" id="ProtNLM"/>
    </source>
</evidence>
<reference evidence="2 3" key="1">
    <citation type="submission" date="2020-08" db="EMBL/GenBank/DDBJ databases">
        <title>Genomic Encyclopedia of Type Strains, Phase IV (KMG-IV): sequencing the most valuable type-strain genomes for metagenomic binning, comparative biology and taxonomic classification.</title>
        <authorList>
            <person name="Goeker M."/>
        </authorList>
    </citation>
    <scope>NUCLEOTIDE SEQUENCE [LARGE SCALE GENOMIC DNA]</scope>
    <source>
        <strain evidence="2 3">DSM 103462</strain>
    </source>
</reference>
<dbReference type="RefSeq" id="WP_184661425.1">
    <property type="nucleotide sequence ID" value="NZ_CP031518.1"/>
</dbReference>
<gene>
    <name evidence="2" type="ORF">HNP76_002708</name>
</gene>
<name>A0A7W8GBS4_9SPIR</name>
<dbReference type="AlphaFoldDB" id="A0A7W8GBS4"/>
<organism evidence="2 3">
    <name type="scientific">Treponema ruminis</name>
    <dbReference type="NCBI Taxonomy" id="744515"/>
    <lineage>
        <taxon>Bacteria</taxon>
        <taxon>Pseudomonadati</taxon>
        <taxon>Spirochaetota</taxon>
        <taxon>Spirochaetia</taxon>
        <taxon>Spirochaetales</taxon>
        <taxon>Treponemataceae</taxon>
        <taxon>Treponema</taxon>
    </lineage>
</organism>
<feature type="chain" id="PRO_5031507074" description="Lipoprotein" evidence="1">
    <location>
        <begin position="28"/>
        <end position="385"/>
    </location>
</feature>
<accession>A0A7W8GBS4</accession>
<evidence type="ECO:0000256" key="1">
    <source>
        <dbReference type="SAM" id="SignalP"/>
    </source>
</evidence>
<sequence>MKKTFFKNMKFPAFLLSLLPLFFSCHGVIFDTIRDEVKLADAKISGDIQNIIRYKDDIFVSTGKISYRNVSLTKDLSGKTQEDYTAAAPTEVFVAAVDKKVEFESFSSPVGYIYSLAADSSNLYALSVIIEEDDDGYNVATKRILFSYNSESKEWKEIWSKSYDGDKNDKALLFCTNSPKEANRHAYFRYRSNVYELTGEKLGDTGMTLGTTDHSTAPTSSTESCTVLGSTVYFSSAYAMTSNETPEKDSTYIYRCNGDTVYYSTDGKWSDSASVDLSSDTIISLAFTKNYLLAGTSSGIVHTPLKADSSNVYAIPSSGNSDFDTNADSTLSSYYEVPALLVIDSSRSEYDSTIFATCLTSSTSASLNNVGLWSYFASEGEWNRE</sequence>
<keyword evidence="3" id="KW-1185">Reference proteome</keyword>
<feature type="signal peptide" evidence="1">
    <location>
        <begin position="1"/>
        <end position="27"/>
    </location>
</feature>
<comment type="caution">
    <text evidence="2">The sequence shown here is derived from an EMBL/GenBank/DDBJ whole genome shotgun (WGS) entry which is preliminary data.</text>
</comment>
<keyword evidence="1" id="KW-0732">Signal</keyword>
<evidence type="ECO:0000313" key="2">
    <source>
        <dbReference type="EMBL" id="MBB5227309.1"/>
    </source>
</evidence>
<protein>
    <recommendedName>
        <fullName evidence="4">Lipoprotein</fullName>
    </recommendedName>
</protein>